<keyword evidence="2" id="KW-1185">Reference proteome</keyword>
<dbReference type="EMBL" id="ML739366">
    <property type="protein sequence ID" value="KAE8348965.1"/>
    <property type="molecule type" value="Genomic_DNA"/>
</dbReference>
<dbReference type="InterPro" id="IPR036291">
    <property type="entry name" value="NAD(P)-bd_dom_sf"/>
</dbReference>
<protein>
    <submittedName>
        <fullName evidence="1">Uncharacterized protein</fullName>
    </submittedName>
</protein>
<reference evidence="2" key="1">
    <citation type="submission" date="2019-04" db="EMBL/GenBank/DDBJ databases">
        <title>Friends and foes A comparative genomics studyof 23 Aspergillus species from section Flavi.</title>
        <authorList>
            <consortium name="DOE Joint Genome Institute"/>
            <person name="Kjaerbolling I."/>
            <person name="Vesth T."/>
            <person name="Frisvad J.C."/>
            <person name="Nybo J.L."/>
            <person name="Theobald S."/>
            <person name="Kildgaard S."/>
            <person name="Isbrandt T."/>
            <person name="Kuo A."/>
            <person name="Sato A."/>
            <person name="Lyhne E.K."/>
            <person name="Kogle M.E."/>
            <person name="Wiebenga A."/>
            <person name="Kun R.S."/>
            <person name="Lubbers R.J."/>
            <person name="Makela M.R."/>
            <person name="Barry K."/>
            <person name="Chovatia M."/>
            <person name="Clum A."/>
            <person name="Daum C."/>
            <person name="Haridas S."/>
            <person name="He G."/>
            <person name="LaButti K."/>
            <person name="Lipzen A."/>
            <person name="Mondo S."/>
            <person name="Riley R."/>
            <person name="Salamov A."/>
            <person name="Simmons B.A."/>
            <person name="Magnuson J.K."/>
            <person name="Henrissat B."/>
            <person name="Mortensen U.H."/>
            <person name="Larsen T.O."/>
            <person name="Devries R.P."/>
            <person name="Grigoriev I.V."/>
            <person name="Machida M."/>
            <person name="Baker S.E."/>
            <person name="Andersen M.R."/>
        </authorList>
    </citation>
    <scope>NUCLEOTIDE SEQUENCE [LARGE SCALE GENOMIC DNA]</scope>
    <source>
        <strain evidence="2">CBS 553.77</strain>
    </source>
</reference>
<evidence type="ECO:0000313" key="1">
    <source>
        <dbReference type="EMBL" id="KAE8348965.1"/>
    </source>
</evidence>
<proteinExistence type="predicted"/>
<evidence type="ECO:0000313" key="2">
    <source>
        <dbReference type="Proteomes" id="UP000327118"/>
    </source>
</evidence>
<dbReference type="SUPFAM" id="SSF51735">
    <property type="entry name" value="NAD(P)-binding Rossmann-fold domains"/>
    <property type="match status" value="1"/>
</dbReference>
<gene>
    <name evidence="1" type="ORF">BDV28DRAFT_142289</name>
</gene>
<accession>A0A5N6YTZ5</accession>
<organism evidence="1 2">
    <name type="scientific">Aspergillus coremiiformis</name>
    <dbReference type="NCBI Taxonomy" id="138285"/>
    <lineage>
        <taxon>Eukaryota</taxon>
        <taxon>Fungi</taxon>
        <taxon>Dikarya</taxon>
        <taxon>Ascomycota</taxon>
        <taxon>Pezizomycotina</taxon>
        <taxon>Eurotiomycetes</taxon>
        <taxon>Eurotiomycetidae</taxon>
        <taxon>Eurotiales</taxon>
        <taxon>Aspergillaceae</taxon>
        <taxon>Aspergillus</taxon>
        <taxon>Aspergillus subgen. Circumdati</taxon>
    </lineage>
</organism>
<sequence>MNRISRRRGCRLVGRSWLILRRLGIDVRSSKTALNMLMLDWNHKLKADGVKVWGVGPGFLAMGLGGITEKVREMGGVDILVVALGVFLLRML</sequence>
<dbReference type="OrthoDB" id="1933717at2759"/>
<dbReference type="AlphaFoldDB" id="A0A5N6YTZ5"/>
<dbReference type="Proteomes" id="UP000327118">
    <property type="component" value="Unassembled WGS sequence"/>
</dbReference>
<name>A0A5N6YTZ5_9EURO</name>